<feature type="compositionally biased region" description="Low complexity" evidence="10">
    <location>
        <begin position="504"/>
        <end position="525"/>
    </location>
</feature>
<evidence type="ECO:0000256" key="4">
    <source>
        <dbReference type="ARBA" id="ARBA00022844"/>
    </source>
</evidence>
<dbReference type="EMBL" id="MF360790">
    <property type="protein sequence ID" value="AUW34386.1"/>
    <property type="molecule type" value="Viral_cRNA"/>
</dbReference>
<keyword evidence="5 9" id="KW-0694">RNA-binding</keyword>
<organism evidence="11">
    <name type="scientific">Blacklegged tick rhabdovirus 1</name>
    <dbReference type="NCBI Taxonomy" id="2079605"/>
    <lineage>
        <taxon>Viruses</taxon>
        <taxon>Riboviria</taxon>
        <taxon>Orthornavirae</taxon>
        <taxon>Negarnaviricota</taxon>
        <taxon>Haploviricotina</taxon>
        <taxon>Monjiviricetes</taxon>
        <taxon>Mononegavirales</taxon>
        <taxon>Rhabdoviridae</taxon>
        <taxon>Deltarhabdovirinae</taxon>
        <taxon>Betaricinrhavirus</taxon>
        <taxon>Betaricinrhavirus scapularis</taxon>
    </lineage>
</organism>
<dbReference type="GO" id="GO:0019029">
    <property type="term" value="C:helical viral capsid"/>
    <property type="evidence" value="ECO:0007669"/>
    <property type="project" value="UniProtKB-UniRule"/>
</dbReference>
<dbReference type="GeneID" id="80535501"/>
<comment type="function">
    <text evidence="9">Encapsidates the genome, protecting it from nucleases. The encapsidated genomic RNA is termed the nucleocapsid (NC) and serves as template for viral transcription and replication.</text>
</comment>
<evidence type="ECO:0000313" key="11">
    <source>
        <dbReference type="EMBL" id="AUW34386.1"/>
    </source>
</evidence>
<comment type="subunit">
    <text evidence="9">Homomultimerizes to form the nucleocapsid. Binds to viral genomic RNA.</text>
</comment>
<name>A0A2K9YNG3_9RHAB</name>
<evidence type="ECO:0000256" key="1">
    <source>
        <dbReference type="ARBA" id="ARBA00014389"/>
    </source>
</evidence>
<keyword evidence="2 9" id="KW-1139">Helical capsid protein</keyword>
<evidence type="ECO:0000256" key="3">
    <source>
        <dbReference type="ARBA" id="ARBA00022561"/>
    </source>
</evidence>
<evidence type="ECO:0000256" key="10">
    <source>
        <dbReference type="SAM" id="MobiDB-lite"/>
    </source>
</evidence>
<evidence type="ECO:0000313" key="12">
    <source>
        <dbReference type="Proteomes" id="UP000677858"/>
    </source>
</evidence>
<dbReference type="GO" id="GO:0019013">
    <property type="term" value="C:viral nucleocapsid"/>
    <property type="evidence" value="ECO:0007669"/>
    <property type="project" value="UniProtKB-UniRule"/>
</dbReference>
<dbReference type="KEGG" id="vg:80535501"/>
<keyword evidence="12" id="KW-1185">Reference proteome</keyword>
<evidence type="ECO:0000256" key="6">
    <source>
        <dbReference type="ARBA" id="ARBA00023086"/>
    </source>
</evidence>
<feature type="region of interest" description="Disordered" evidence="10">
    <location>
        <begin position="499"/>
        <end position="557"/>
    </location>
</feature>
<keyword evidence="6 9" id="KW-0543">Viral nucleoprotein</keyword>
<reference evidence="11" key="1">
    <citation type="submission" date="2017-06" db="EMBL/GenBank/DDBJ databases">
        <title>Virome of ticks in the Northeast.</title>
        <authorList>
            <person name="Tokarz R."/>
            <person name="Tagliafierro T."/>
            <person name="Sameroff S."/>
            <person name="Lipkin W.I."/>
        </authorList>
    </citation>
    <scope>NUCLEOTIDE SEQUENCE</scope>
    <source>
        <strain evidence="11">RTS95.16</strain>
    </source>
</reference>
<keyword evidence="3 9" id="KW-0167">Capsid protein</keyword>
<evidence type="ECO:0000256" key="2">
    <source>
        <dbReference type="ARBA" id="ARBA00022497"/>
    </source>
</evidence>
<sequence length="557" mass="61956">MENPQESELRQFELECWAAQIKLPTLRGEGRWDWCDADAIKPFLTPREVYQIPSTANLTALYSEFFLTVLGDVTLTTDAVDQMIRVIYTSPNPDNPKELMFHHVFSQESTLQIYKAAEPSVDAEGVVAQRDLEVRYLSAVEKFMKQWRPPPVSDEPKKGVLLEKERRAKAAAVTSEDPATALDNSTLEEIQKTLEARLAEQQVAIPAPTAETARIELDKIWQALKYDPPKKATYVARQMMSFIALISVRLCVKDFKQVRKYFQVRATKAFVGTCNPMGLAASVPVPSVDFLYQVSQNFPKGTIRQKQLLQFLVGARFAYDALGAGLDEHPASQAKCGFLDAGCLLHLSMNGLGLISLAIAASQAIGVTLPWLLNACTDSSILESSRTVLRFVKMNHLKGSRELTWQWSRVIDDNNFLSVSLRNHIILGSRMAALFMKKTQDTGIWEMVAFSSLSDEQKEIVAGWADQVLQYLKTAKAPTELTVLQQKILAHQPAVTRKVVRPVASRTSSPQPRQRSASDVSSSSSRTETGQDASREAERSTAGDEADSLEGVNFPRS</sequence>
<dbReference type="GO" id="GO:0003723">
    <property type="term" value="F:RNA binding"/>
    <property type="evidence" value="ECO:0007669"/>
    <property type="project" value="UniProtKB-UniRule"/>
</dbReference>
<protein>
    <recommendedName>
        <fullName evidence="1 9">Nucleoprotein</fullName>
        <shortName evidence="9">NP</shortName>
        <shortName evidence="9">Protein N</shortName>
    </recommendedName>
    <alternativeName>
        <fullName evidence="8 9">Nucleocapsid protein</fullName>
    </alternativeName>
</protein>
<dbReference type="InterPro" id="IPR004902">
    <property type="entry name" value="Rhabdo_ncap_2"/>
</dbReference>
<dbReference type="Proteomes" id="UP000677858">
    <property type="component" value="Segment"/>
</dbReference>
<keyword evidence="7 9" id="KW-0687">Ribonucleoprotein</keyword>
<dbReference type="RefSeq" id="YP_010797550.1">
    <property type="nucleotide sequence ID" value="NC_076201.1"/>
</dbReference>
<dbReference type="GO" id="GO:1990904">
    <property type="term" value="C:ribonucleoprotein complex"/>
    <property type="evidence" value="ECO:0007669"/>
    <property type="project" value="UniProtKB-UniRule"/>
</dbReference>
<comment type="subcellular location">
    <subcellularLocation>
        <location evidence="9">Virion</location>
    </subcellularLocation>
    <subcellularLocation>
        <location evidence="9">Host cytoplasm</location>
    </subcellularLocation>
</comment>
<evidence type="ECO:0000256" key="5">
    <source>
        <dbReference type="ARBA" id="ARBA00022884"/>
    </source>
</evidence>
<comment type="similarity">
    <text evidence="9">Belongs to the nucleorhabdovirus nucleocapsid protein family.</text>
</comment>
<keyword evidence="4 9" id="KW-0946">Virion</keyword>
<dbReference type="GO" id="GO:0030430">
    <property type="term" value="C:host cell cytoplasm"/>
    <property type="evidence" value="ECO:0007669"/>
    <property type="project" value="UniProtKB-SubCell"/>
</dbReference>
<keyword evidence="9" id="KW-1035">Host cytoplasm</keyword>
<accession>A0A2K9YNG3</accession>
<dbReference type="Pfam" id="PF03216">
    <property type="entry name" value="Rhabdo_ncap_2"/>
    <property type="match status" value="1"/>
</dbReference>
<feature type="compositionally biased region" description="Basic and acidic residues" evidence="10">
    <location>
        <begin position="533"/>
        <end position="542"/>
    </location>
</feature>
<proteinExistence type="inferred from homology"/>
<evidence type="ECO:0000256" key="8">
    <source>
        <dbReference type="ARBA" id="ARBA00033344"/>
    </source>
</evidence>
<evidence type="ECO:0000256" key="7">
    <source>
        <dbReference type="ARBA" id="ARBA00023274"/>
    </source>
</evidence>
<evidence type="ECO:0000256" key="9">
    <source>
        <dbReference type="RuleBase" id="RU369108"/>
    </source>
</evidence>